<protein>
    <submittedName>
        <fullName evidence="2">Putative adenylyltransferase/sulfurtransferase MoeZ</fullName>
    </submittedName>
</protein>
<sequence length="106" mass="11329">MDTPLEIDVTTAARLQAEGALLLDVREASEVATCAIPGSQHLPMGQVPAALAALPKDRLILVQCHHGGRSLRVTQFLRANGFTQVTNVAGGIDAWAREIDPTLARY</sequence>
<dbReference type="AlphaFoldDB" id="A0A1D8AX97"/>
<organism evidence="2 3">
    <name type="scientific">Lacunisphaera limnophila</name>
    <dbReference type="NCBI Taxonomy" id="1838286"/>
    <lineage>
        <taxon>Bacteria</taxon>
        <taxon>Pseudomonadati</taxon>
        <taxon>Verrucomicrobiota</taxon>
        <taxon>Opitutia</taxon>
        <taxon>Opitutales</taxon>
        <taxon>Opitutaceae</taxon>
        <taxon>Lacunisphaera</taxon>
    </lineage>
</organism>
<dbReference type="OrthoDB" id="9800872at2"/>
<feature type="domain" description="Rhodanese" evidence="1">
    <location>
        <begin position="16"/>
        <end position="104"/>
    </location>
</feature>
<dbReference type="SUPFAM" id="SSF52821">
    <property type="entry name" value="Rhodanese/Cell cycle control phosphatase"/>
    <property type="match status" value="1"/>
</dbReference>
<dbReference type="GO" id="GO:0016779">
    <property type="term" value="F:nucleotidyltransferase activity"/>
    <property type="evidence" value="ECO:0007669"/>
    <property type="project" value="UniProtKB-KW"/>
</dbReference>
<reference evidence="2 3" key="1">
    <citation type="submission" date="2016-06" db="EMBL/GenBank/DDBJ databases">
        <title>Three novel species with peptidoglycan cell walls form the new genus Lacunisphaera gen. nov. in the family Opitutaceae of the verrucomicrobial subdivision 4.</title>
        <authorList>
            <person name="Rast P."/>
            <person name="Gloeckner I."/>
            <person name="Jogler M."/>
            <person name="Boedeker C."/>
            <person name="Jeske O."/>
            <person name="Wiegand S."/>
            <person name="Reinhardt R."/>
            <person name="Schumann P."/>
            <person name="Rohde M."/>
            <person name="Spring S."/>
            <person name="Gloeckner F.O."/>
            <person name="Jogler C."/>
        </authorList>
    </citation>
    <scope>NUCLEOTIDE SEQUENCE [LARGE SCALE GENOMIC DNA]</scope>
    <source>
        <strain evidence="2 3">IG16b</strain>
    </source>
</reference>
<proteinExistence type="predicted"/>
<dbReference type="Pfam" id="PF00581">
    <property type="entry name" value="Rhodanese"/>
    <property type="match status" value="1"/>
</dbReference>
<name>A0A1D8AX97_9BACT</name>
<dbReference type="PROSITE" id="PS50206">
    <property type="entry name" value="RHODANESE_3"/>
    <property type="match status" value="1"/>
</dbReference>
<dbReference type="PATRIC" id="fig|1838286.3.peg.2621"/>
<keyword evidence="2" id="KW-0808">Transferase</keyword>
<evidence type="ECO:0000259" key="1">
    <source>
        <dbReference type="PROSITE" id="PS50206"/>
    </source>
</evidence>
<dbReference type="Gene3D" id="3.40.250.10">
    <property type="entry name" value="Rhodanese-like domain"/>
    <property type="match status" value="1"/>
</dbReference>
<dbReference type="InterPro" id="IPR001763">
    <property type="entry name" value="Rhodanese-like_dom"/>
</dbReference>
<gene>
    <name evidence="2" type="primary">moeZ_1</name>
    <name evidence="2" type="ORF">Verru16b_02606</name>
</gene>
<evidence type="ECO:0000313" key="2">
    <source>
        <dbReference type="EMBL" id="AOS45525.1"/>
    </source>
</evidence>
<dbReference type="KEGG" id="obg:Verru16b_02606"/>
<dbReference type="InterPro" id="IPR036873">
    <property type="entry name" value="Rhodanese-like_dom_sf"/>
</dbReference>
<dbReference type="InterPro" id="IPR050229">
    <property type="entry name" value="GlpE_sulfurtransferase"/>
</dbReference>
<dbReference type="STRING" id="1838286.Verru16b_02606"/>
<dbReference type="SMART" id="SM00450">
    <property type="entry name" value="RHOD"/>
    <property type="match status" value="1"/>
</dbReference>
<accession>A0A1D8AX97</accession>
<dbReference type="PANTHER" id="PTHR43031">
    <property type="entry name" value="FAD-DEPENDENT OXIDOREDUCTASE"/>
    <property type="match status" value="1"/>
</dbReference>
<dbReference type="RefSeq" id="WP_069962664.1">
    <property type="nucleotide sequence ID" value="NZ_CP016094.1"/>
</dbReference>
<dbReference type="PANTHER" id="PTHR43031:SF17">
    <property type="entry name" value="SULFURTRANSFERASE YTWF-RELATED"/>
    <property type="match status" value="1"/>
</dbReference>
<keyword evidence="2" id="KW-0548">Nucleotidyltransferase</keyword>
<dbReference type="EMBL" id="CP016094">
    <property type="protein sequence ID" value="AOS45525.1"/>
    <property type="molecule type" value="Genomic_DNA"/>
</dbReference>
<keyword evidence="3" id="KW-1185">Reference proteome</keyword>
<dbReference type="Proteomes" id="UP000095228">
    <property type="component" value="Chromosome"/>
</dbReference>
<evidence type="ECO:0000313" key="3">
    <source>
        <dbReference type="Proteomes" id="UP000095228"/>
    </source>
</evidence>